<accession>A0AAV1ACL5</accession>
<evidence type="ECO:0000313" key="20">
    <source>
        <dbReference type="Proteomes" id="UP001157006"/>
    </source>
</evidence>
<dbReference type="FunFam" id="3.30.200.20:FF:000195">
    <property type="entry name" value="G-type lectin S-receptor-like serine/threonine-protein kinase"/>
    <property type="match status" value="1"/>
</dbReference>
<dbReference type="PROSITE" id="PS50011">
    <property type="entry name" value="PROTEIN_KINASE_DOM"/>
    <property type="match status" value="1"/>
</dbReference>
<evidence type="ECO:0000256" key="6">
    <source>
        <dbReference type="ARBA" id="ARBA00022840"/>
    </source>
</evidence>
<dbReference type="SMART" id="SM00108">
    <property type="entry name" value="B_lectin"/>
    <property type="match status" value="1"/>
</dbReference>
<evidence type="ECO:0000256" key="13">
    <source>
        <dbReference type="SAM" id="Phobius"/>
    </source>
</evidence>
<keyword evidence="1 11" id="KW-0723">Serine/threonine-protein kinase</keyword>
<comment type="caution">
    <text evidence="12">Lacks conserved residue(s) required for the propagation of feature annotation.</text>
</comment>
<dbReference type="GO" id="GO:0005524">
    <property type="term" value="F:ATP binding"/>
    <property type="evidence" value="ECO:0007669"/>
    <property type="project" value="UniProtKB-KW"/>
</dbReference>
<evidence type="ECO:0000256" key="2">
    <source>
        <dbReference type="ARBA" id="ARBA00022679"/>
    </source>
</evidence>
<evidence type="ECO:0000259" key="15">
    <source>
        <dbReference type="PROSITE" id="PS50011"/>
    </source>
</evidence>
<dbReference type="SMART" id="SM00473">
    <property type="entry name" value="PAN_AP"/>
    <property type="match status" value="1"/>
</dbReference>
<dbReference type="PANTHER" id="PTHR32444">
    <property type="entry name" value="BULB-TYPE LECTIN DOMAIN-CONTAINING PROTEIN"/>
    <property type="match status" value="1"/>
</dbReference>
<keyword evidence="3 14" id="KW-0732">Signal</keyword>
<evidence type="ECO:0000256" key="7">
    <source>
        <dbReference type="ARBA" id="ARBA00023157"/>
    </source>
</evidence>
<gene>
    <name evidence="19" type="ORF">VFH_IV009480</name>
</gene>
<dbReference type="CDD" id="cd00054">
    <property type="entry name" value="EGF_CA"/>
    <property type="match status" value="1"/>
</dbReference>
<evidence type="ECO:0000256" key="3">
    <source>
        <dbReference type="ARBA" id="ARBA00022729"/>
    </source>
</evidence>
<dbReference type="FunFam" id="2.90.10.10:FF:000001">
    <property type="entry name" value="G-type lectin S-receptor-like serine/threonine-protein kinase"/>
    <property type="match status" value="1"/>
</dbReference>
<dbReference type="PROSITE" id="PS50927">
    <property type="entry name" value="BULB_LECTIN"/>
    <property type="match status" value="1"/>
</dbReference>
<evidence type="ECO:0000256" key="8">
    <source>
        <dbReference type="ARBA" id="ARBA00023180"/>
    </source>
</evidence>
<feature type="domain" description="Apple" evidence="18">
    <location>
        <begin position="346"/>
        <end position="426"/>
    </location>
</feature>
<dbReference type="CDD" id="cd00028">
    <property type="entry name" value="B_lectin"/>
    <property type="match status" value="1"/>
</dbReference>
<evidence type="ECO:0000256" key="12">
    <source>
        <dbReference type="PROSITE-ProRule" id="PRU00076"/>
    </source>
</evidence>
<keyword evidence="4 11" id="KW-0547">Nucleotide-binding</keyword>
<dbReference type="FunFam" id="1.10.510.10:FF:001722">
    <property type="entry name" value="G-type lectin S-receptor-like serine/threonine-protein kinase B120"/>
    <property type="match status" value="1"/>
</dbReference>
<keyword evidence="12" id="KW-0245">EGF-like domain</keyword>
<dbReference type="PANTHER" id="PTHR32444:SF234">
    <property type="entry name" value="RECEPTOR-LIKE SERINE_THREONINE-PROTEIN KINASE"/>
    <property type="match status" value="1"/>
</dbReference>
<keyword evidence="2 11" id="KW-0808">Transferase</keyword>
<dbReference type="Gene3D" id="3.30.200.20">
    <property type="entry name" value="Phosphorylase Kinase, domain 1"/>
    <property type="match status" value="1"/>
</dbReference>
<keyword evidence="6 11" id="KW-0067">ATP-binding</keyword>
<dbReference type="Pfam" id="PF08276">
    <property type="entry name" value="PAN_2"/>
    <property type="match status" value="1"/>
</dbReference>
<dbReference type="InterPro" id="IPR000719">
    <property type="entry name" value="Prot_kinase_dom"/>
</dbReference>
<comment type="similarity">
    <text evidence="11">Belongs to the protein kinase superfamily. Ser/Thr protein kinase family.</text>
</comment>
<evidence type="ECO:0000256" key="14">
    <source>
        <dbReference type="SAM" id="SignalP"/>
    </source>
</evidence>
<feature type="signal peptide" evidence="14">
    <location>
        <begin position="1"/>
        <end position="19"/>
    </location>
</feature>
<evidence type="ECO:0000256" key="5">
    <source>
        <dbReference type="ARBA" id="ARBA00022777"/>
    </source>
</evidence>
<dbReference type="AlphaFoldDB" id="A0AAV1ACL5"/>
<dbReference type="InterPro" id="IPR036426">
    <property type="entry name" value="Bulb-type_lectin_dom_sf"/>
</dbReference>
<keyword evidence="7" id="KW-1015">Disulfide bond</keyword>
<keyword evidence="13" id="KW-1133">Transmembrane helix</keyword>
<dbReference type="SUPFAM" id="SSF56112">
    <property type="entry name" value="Protein kinase-like (PK-like)"/>
    <property type="match status" value="1"/>
</dbReference>
<dbReference type="InterPro" id="IPR003609">
    <property type="entry name" value="Pan_app"/>
</dbReference>
<dbReference type="Gene3D" id="1.10.510.10">
    <property type="entry name" value="Transferase(Phosphotransferase) domain 1"/>
    <property type="match status" value="1"/>
</dbReference>
<dbReference type="EMBL" id="OX451739">
    <property type="protein sequence ID" value="CAI8606834.1"/>
    <property type="molecule type" value="Genomic_DNA"/>
</dbReference>
<comment type="catalytic activity">
    <reaction evidence="9 11">
        <text>L-threonyl-[protein] + ATP = O-phospho-L-threonyl-[protein] + ADP + H(+)</text>
        <dbReference type="Rhea" id="RHEA:46608"/>
        <dbReference type="Rhea" id="RHEA-COMP:11060"/>
        <dbReference type="Rhea" id="RHEA-COMP:11605"/>
        <dbReference type="ChEBI" id="CHEBI:15378"/>
        <dbReference type="ChEBI" id="CHEBI:30013"/>
        <dbReference type="ChEBI" id="CHEBI:30616"/>
        <dbReference type="ChEBI" id="CHEBI:61977"/>
        <dbReference type="ChEBI" id="CHEBI:456216"/>
        <dbReference type="EC" id="2.7.11.1"/>
    </reaction>
</comment>
<dbReference type="CDD" id="cd01098">
    <property type="entry name" value="PAN_AP_plant"/>
    <property type="match status" value="1"/>
</dbReference>
<evidence type="ECO:0000313" key="19">
    <source>
        <dbReference type="EMBL" id="CAI8606834.1"/>
    </source>
</evidence>
<feature type="transmembrane region" description="Helical" evidence="13">
    <location>
        <begin position="440"/>
        <end position="461"/>
    </location>
</feature>
<dbReference type="PROSITE" id="PS50026">
    <property type="entry name" value="EGF_3"/>
    <property type="match status" value="1"/>
</dbReference>
<dbReference type="InterPro" id="IPR011009">
    <property type="entry name" value="Kinase-like_dom_sf"/>
</dbReference>
<keyword evidence="20" id="KW-1185">Reference proteome</keyword>
<evidence type="ECO:0000256" key="4">
    <source>
        <dbReference type="ARBA" id="ARBA00022741"/>
    </source>
</evidence>
<dbReference type="Proteomes" id="UP001157006">
    <property type="component" value="Chromosome 4"/>
</dbReference>
<protein>
    <recommendedName>
        <fullName evidence="11">Receptor-like serine/threonine-protein kinase</fullName>
        <ecNumber evidence="11">2.7.11.1</ecNumber>
    </recommendedName>
</protein>
<dbReference type="PIRSF" id="PIRSF000641">
    <property type="entry name" value="SRK"/>
    <property type="match status" value="1"/>
</dbReference>
<feature type="domain" description="EGF-like" evidence="16">
    <location>
        <begin position="291"/>
        <end position="327"/>
    </location>
</feature>
<dbReference type="Pfam" id="PF00954">
    <property type="entry name" value="S_locus_glycop"/>
    <property type="match status" value="1"/>
</dbReference>
<evidence type="ECO:0000259" key="16">
    <source>
        <dbReference type="PROSITE" id="PS50026"/>
    </source>
</evidence>
<proteinExistence type="inferred from homology"/>
<dbReference type="InterPro" id="IPR000858">
    <property type="entry name" value="S_locus_glycoprot_dom"/>
</dbReference>
<organism evidence="19 20">
    <name type="scientific">Vicia faba</name>
    <name type="common">Broad bean</name>
    <name type="synonym">Faba vulgaris</name>
    <dbReference type="NCBI Taxonomy" id="3906"/>
    <lineage>
        <taxon>Eukaryota</taxon>
        <taxon>Viridiplantae</taxon>
        <taxon>Streptophyta</taxon>
        <taxon>Embryophyta</taxon>
        <taxon>Tracheophyta</taxon>
        <taxon>Spermatophyta</taxon>
        <taxon>Magnoliopsida</taxon>
        <taxon>eudicotyledons</taxon>
        <taxon>Gunneridae</taxon>
        <taxon>Pentapetalae</taxon>
        <taxon>rosids</taxon>
        <taxon>fabids</taxon>
        <taxon>Fabales</taxon>
        <taxon>Fabaceae</taxon>
        <taxon>Papilionoideae</taxon>
        <taxon>50 kb inversion clade</taxon>
        <taxon>NPAAA clade</taxon>
        <taxon>Hologalegina</taxon>
        <taxon>IRL clade</taxon>
        <taxon>Fabeae</taxon>
        <taxon>Vicia</taxon>
    </lineage>
</organism>
<feature type="domain" description="Protein kinase" evidence="15">
    <location>
        <begin position="502"/>
        <end position="745"/>
    </location>
</feature>
<evidence type="ECO:0000256" key="9">
    <source>
        <dbReference type="ARBA" id="ARBA00047899"/>
    </source>
</evidence>
<dbReference type="Pfam" id="PF07714">
    <property type="entry name" value="PK_Tyr_Ser-Thr"/>
    <property type="match status" value="2"/>
</dbReference>
<dbReference type="InterPro" id="IPR000742">
    <property type="entry name" value="EGF"/>
</dbReference>
<feature type="chain" id="PRO_5043695881" description="Receptor-like serine/threonine-protein kinase" evidence="14">
    <location>
        <begin position="20"/>
        <end position="786"/>
    </location>
</feature>
<feature type="domain" description="Bulb-type lectin" evidence="17">
    <location>
        <begin position="21"/>
        <end position="143"/>
    </location>
</feature>
<dbReference type="InterPro" id="IPR024171">
    <property type="entry name" value="SRK-like_kinase"/>
</dbReference>
<keyword evidence="13" id="KW-0812">Transmembrane</keyword>
<keyword evidence="13" id="KW-0472">Membrane</keyword>
<evidence type="ECO:0000259" key="17">
    <source>
        <dbReference type="PROSITE" id="PS50927"/>
    </source>
</evidence>
<reference evidence="19 20" key="1">
    <citation type="submission" date="2023-01" db="EMBL/GenBank/DDBJ databases">
        <authorList>
            <person name="Kreplak J."/>
        </authorList>
    </citation>
    <scope>NUCLEOTIDE SEQUENCE [LARGE SCALE GENOMIC DNA]</scope>
</reference>
<dbReference type="EC" id="2.7.11.1" evidence="11"/>
<evidence type="ECO:0000256" key="10">
    <source>
        <dbReference type="ARBA" id="ARBA00048679"/>
    </source>
</evidence>
<dbReference type="Gene3D" id="2.90.10.10">
    <property type="entry name" value="Bulb-type lectin domain"/>
    <property type="match status" value="1"/>
</dbReference>
<dbReference type="Pfam" id="PF01453">
    <property type="entry name" value="B_lectin"/>
    <property type="match status" value="1"/>
</dbReference>
<evidence type="ECO:0000259" key="18">
    <source>
        <dbReference type="PROSITE" id="PS50948"/>
    </source>
</evidence>
<keyword evidence="5 11" id="KW-0418">Kinase</keyword>
<name>A0AAV1ACL5_VICFA</name>
<comment type="catalytic activity">
    <reaction evidence="10 11">
        <text>L-seryl-[protein] + ATP = O-phospho-L-seryl-[protein] + ADP + H(+)</text>
        <dbReference type="Rhea" id="RHEA:17989"/>
        <dbReference type="Rhea" id="RHEA-COMP:9863"/>
        <dbReference type="Rhea" id="RHEA-COMP:11604"/>
        <dbReference type="ChEBI" id="CHEBI:15378"/>
        <dbReference type="ChEBI" id="CHEBI:29999"/>
        <dbReference type="ChEBI" id="CHEBI:30616"/>
        <dbReference type="ChEBI" id="CHEBI:83421"/>
        <dbReference type="ChEBI" id="CHEBI:456216"/>
        <dbReference type="EC" id="2.7.11.1"/>
    </reaction>
</comment>
<dbReference type="GO" id="GO:0048544">
    <property type="term" value="P:recognition of pollen"/>
    <property type="evidence" value="ECO:0007669"/>
    <property type="project" value="InterPro"/>
</dbReference>
<evidence type="ECO:0000256" key="1">
    <source>
        <dbReference type="ARBA" id="ARBA00022527"/>
    </source>
</evidence>
<dbReference type="InterPro" id="IPR001245">
    <property type="entry name" value="Ser-Thr/Tyr_kinase_cat_dom"/>
</dbReference>
<sequence length="786" mass="89063">MTIFLAMLVIISMSKLSYGADDTITQSDSLSDGSTLISKDETFELGFFSPGSSPNRYVGIWYKNIPVQTVVWVANRDNPIKNNNSSKLIINKQGNLVLLSSNQSLLWSTNTTKKSSTPIVQLLNNGNLVIRDEKDSSADEDSFLWQSFDYPTDTMLPGMKFGWDKKSGINRRITAWKNWEDPSSGDFTSSFVRLDTNPEIMFWKGSVEIYRIGAMIGVMSSGLMSMGVSGLRTNPLFNYDFVRNEEQVYYMYTLKNSSVISIIVLNQTLLVRQRLIWIPESKTWNLYQNLPQDRCDDYNVCGANGVCVIGGSPICQCLEGFKPKSPHRWNAMDWTQGCVRSGNWTCGVENRGGFRRVVGMKLPDTTNYWIDENMTLDQCKIKCLQNCSCTAYSGLGKGNIGCSIWLDDLKDLRVTDADLDLYVRTDVSDIDDKRGRSKKVIFAVSAIVSLVIVTLLAFFIYRTKIKYKVNIEWKEDSSEYDHDELEIPFFDLTTILNATNNFSIENKLGEGGFGPVYKGKLVDGQEVAVKRLSWSSGQGIKEFKNEVILCAKLQHRNLVKLVGCCIEKDEKMLVYEYMSNTSLDSFIFDATRSKSLNWPLRFNILHGIARDFGLAKMCGGDQIEGKTNRIIGTYGYMAPEYAIDGLFSIKSDVFSFGVLLLEVISGIKNRTHTFHRHDHNLIGHAWRLWKEGTIHTMIDENLKDTCILYEALRCIQIGLLCLQHHPDDRPDMTSVLVMLKSSNTLPQPQEPSYLFKIKSLERELFSYEKESPSSINQVTISLLDAR</sequence>
<evidence type="ECO:0000256" key="11">
    <source>
        <dbReference type="PIRNR" id="PIRNR000641"/>
    </source>
</evidence>
<dbReference type="GO" id="GO:0004674">
    <property type="term" value="F:protein serine/threonine kinase activity"/>
    <property type="evidence" value="ECO:0007669"/>
    <property type="project" value="UniProtKB-KW"/>
</dbReference>
<keyword evidence="8" id="KW-0325">Glycoprotein</keyword>
<dbReference type="PROSITE" id="PS50948">
    <property type="entry name" value="PAN"/>
    <property type="match status" value="1"/>
</dbReference>
<dbReference type="SUPFAM" id="SSF51110">
    <property type="entry name" value="alpha-D-mannose-specific plant lectins"/>
    <property type="match status" value="1"/>
</dbReference>
<dbReference type="InterPro" id="IPR001480">
    <property type="entry name" value="Bulb-type_lectin_dom"/>
</dbReference>